<proteinExistence type="predicted"/>
<gene>
    <name evidence="2" type="ORF">ATO3_02160</name>
</gene>
<evidence type="ECO:0000313" key="2">
    <source>
        <dbReference type="EMBL" id="OWU77522.1"/>
    </source>
</evidence>
<keyword evidence="3" id="KW-1185">Reference proteome</keyword>
<sequence>MTLITQQDLTKDTDSTAELLKALQDSLGDLRRTAMALRKKIEEGETQDLGTGAKEIAAVDQLARNCMKTEVSLAEICNRKAGIVRGGYALDLDLARAEIGCRLGRLRTCCGES</sequence>
<keyword evidence="1" id="KW-0175">Coiled coil</keyword>
<name>A0A225NRP6_9RHOB</name>
<organism evidence="2 3">
    <name type="scientific">Marinibacterium profundimaris</name>
    <dbReference type="NCBI Taxonomy" id="1679460"/>
    <lineage>
        <taxon>Bacteria</taxon>
        <taxon>Pseudomonadati</taxon>
        <taxon>Pseudomonadota</taxon>
        <taxon>Alphaproteobacteria</taxon>
        <taxon>Rhodobacterales</taxon>
        <taxon>Paracoccaceae</taxon>
        <taxon>Marinibacterium</taxon>
    </lineage>
</organism>
<evidence type="ECO:0000313" key="3">
    <source>
        <dbReference type="Proteomes" id="UP000215377"/>
    </source>
</evidence>
<dbReference type="OrthoDB" id="7873197at2"/>
<evidence type="ECO:0000256" key="1">
    <source>
        <dbReference type="SAM" id="Coils"/>
    </source>
</evidence>
<feature type="coiled-coil region" evidence="1">
    <location>
        <begin position="20"/>
        <end position="47"/>
    </location>
</feature>
<accession>A0A225NRP6</accession>
<protein>
    <submittedName>
        <fullName evidence="2">Uncharacterized protein</fullName>
    </submittedName>
</protein>
<dbReference type="EMBL" id="AQQR01000001">
    <property type="protein sequence ID" value="OWU77522.1"/>
    <property type="molecule type" value="Genomic_DNA"/>
</dbReference>
<dbReference type="Proteomes" id="UP000215377">
    <property type="component" value="Unassembled WGS sequence"/>
</dbReference>
<dbReference type="RefSeq" id="WP_088648145.1">
    <property type="nucleotide sequence ID" value="NZ_AQQR01000001.1"/>
</dbReference>
<dbReference type="AlphaFoldDB" id="A0A225NRP6"/>
<comment type="caution">
    <text evidence="2">The sequence shown here is derived from an EMBL/GenBank/DDBJ whole genome shotgun (WGS) entry which is preliminary data.</text>
</comment>
<reference evidence="2 3" key="1">
    <citation type="submission" date="2013-04" db="EMBL/GenBank/DDBJ databases">
        <title>Oceanicola sp. 22II1-22F33 Genome Sequencing.</title>
        <authorList>
            <person name="Lai Q."/>
            <person name="Li G."/>
            <person name="Shao Z."/>
        </authorList>
    </citation>
    <scope>NUCLEOTIDE SEQUENCE [LARGE SCALE GENOMIC DNA]</scope>
    <source>
        <strain evidence="2 3">22II1-22F33</strain>
    </source>
</reference>